<dbReference type="OrthoDB" id="6259853at2759"/>
<keyword evidence="3" id="KW-0175">Coiled coil</keyword>
<feature type="compositionally biased region" description="Acidic residues" evidence="4">
    <location>
        <begin position="458"/>
        <end position="478"/>
    </location>
</feature>
<feature type="compositionally biased region" description="Basic and acidic residues" evidence="4">
    <location>
        <begin position="197"/>
        <end position="210"/>
    </location>
</feature>
<feature type="compositionally biased region" description="Basic and acidic residues" evidence="4">
    <location>
        <begin position="163"/>
        <end position="180"/>
    </location>
</feature>
<evidence type="ECO:0000256" key="2">
    <source>
        <dbReference type="ARBA" id="ARBA00013786"/>
    </source>
</evidence>
<dbReference type="Pfam" id="PF22878">
    <property type="entry name" value="SPT2_N"/>
    <property type="match status" value="1"/>
</dbReference>
<accession>A0A1Y1K1E9</accession>
<dbReference type="EMBL" id="GEZM01095882">
    <property type="protein sequence ID" value="JAV55279.1"/>
    <property type="molecule type" value="Transcribed_RNA"/>
</dbReference>
<evidence type="ECO:0000256" key="1">
    <source>
        <dbReference type="ARBA" id="ARBA00006461"/>
    </source>
</evidence>
<evidence type="ECO:0000256" key="3">
    <source>
        <dbReference type="ARBA" id="ARBA00023054"/>
    </source>
</evidence>
<reference evidence="6" key="1">
    <citation type="journal article" date="2016" name="Sci. Rep.">
        <title>Molecular characterization of firefly nuptial gifts: a multi-omics approach sheds light on postcopulatory sexual selection.</title>
        <authorList>
            <person name="Al-Wathiqui N."/>
            <person name="Fallon T.R."/>
            <person name="South A."/>
            <person name="Weng J.K."/>
            <person name="Lewis S.M."/>
        </authorList>
    </citation>
    <scope>NUCLEOTIDE SEQUENCE</scope>
</reference>
<evidence type="ECO:0000256" key="4">
    <source>
        <dbReference type="SAM" id="MobiDB-lite"/>
    </source>
</evidence>
<dbReference type="GO" id="GO:0006334">
    <property type="term" value="P:nucleosome assembly"/>
    <property type="evidence" value="ECO:0007669"/>
    <property type="project" value="TreeGrafter"/>
</dbReference>
<proteinExistence type="inferred from homology"/>
<dbReference type="GeneID" id="116168856"/>
<name>A0A1Y1K1E9_PHOPY</name>
<dbReference type="KEGG" id="ppyr:116168856"/>
<dbReference type="AlphaFoldDB" id="A0A1Y1K1E9"/>
<dbReference type="InterPro" id="IPR054552">
    <property type="entry name" value="SPT2_N"/>
</dbReference>
<dbReference type="GO" id="GO:0042393">
    <property type="term" value="F:histone binding"/>
    <property type="evidence" value="ECO:0007669"/>
    <property type="project" value="TreeGrafter"/>
</dbReference>
<feature type="compositionally biased region" description="Basic and acidic residues" evidence="4">
    <location>
        <begin position="259"/>
        <end position="272"/>
    </location>
</feature>
<feature type="region of interest" description="Disordered" evidence="4">
    <location>
        <begin position="528"/>
        <end position="549"/>
    </location>
</feature>
<dbReference type="InterPro" id="IPR013256">
    <property type="entry name" value="Chromatin_SPT2"/>
</dbReference>
<feature type="compositionally biased region" description="Basic and acidic residues" evidence="4">
    <location>
        <begin position="530"/>
        <end position="540"/>
    </location>
</feature>
<protein>
    <recommendedName>
        <fullName evidence="2">Protein SPT2 homolog</fullName>
    </recommendedName>
</protein>
<sequence length="549" mass="63354">MDFGSLLQTAKVNDQSKKEVRYYSTKFAPPKKEEKKTTNLSANIQKFLARKEAEERQKQNDAVRKRSELLALRSKDKKATRRVNVMLKRTKSANQSVIEDAVDKDNTAVTLVGPSQPDEDDYGYVSQEASAFYNKMMEKYNKMPDDPKFPSSRKKASINLTSTKDRVRAALEREKEEALMPHRRKRKTKEEEPEIESTERVDEYKIEPPVKKKPKMNAPPALNFNDLLKLAAVKQHEPIMIEVKPKEEEGPLLTKKQKKELEREQQRKDAKNQKILQQSNSKTPTRPLQNIQEKKAPHSLQVNGKVPTRPESQPPEKINKVPHPTKPKQPVPTKSPLPTQRVAAKPPPPSKSDLQKRSSDINSRPSFTKPPVSKLPPPRPVKNGAVPRAQQQRDRESSVAVKSKPPANTSIKKAPPAQQPKPKQFPPPDVRKQFPHPDVRRGDPPPKQKMLMKRRIIDDDEYDSEMDDFIDDGPEDMQDYSTYIKDIFGYDRNKYRDIDDDVDNMESTFAQQMREDVRSTKLGIMEDLEDIRREREEKKRKEMRKKGKL</sequence>
<feature type="region of interest" description="Disordered" evidence="4">
    <location>
        <begin position="241"/>
        <end position="478"/>
    </location>
</feature>
<feature type="region of interest" description="Disordered" evidence="4">
    <location>
        <begin position="143"/>
        <end position="220"/>
    </location>
</feature>
<feature type="compositionally biased region" description="Basic and acidic residues" evidence="4">
    <location>
        <begin position="429"/>
        <end position="446"/>
    </location>
</feature>
<dbReference type="PANTHER" id="PTHR22691:SF8">
    <property type="entry name" value="PROTEIN SPT2 HOMOLOG"/>
    <property type="match status" value="1"/>
</dbReference>
<organism evidence="6">
    <name type="scientific">Photinus pyralis</name>
    <name type="common">Common eastern firefly</name>
    <name type="synonym">Lampyris pyralis</name>
    <dbReference type="NCBI Taxonomy" id="7054"/>
    <lineage>
        <taxon>Eukaryota</taxon>
        <taxon>Metazoa</taxon>
        <taxon>Ecdysozoa</taxon>
        <taxon>Arthropoda</taxon>
        <taxon>Hexapoda</taxon>
        <taxon>Insecta</taxon>
        <taxon>Pterygota</taxon>
        <taxon>Neoptera</taxon>
        <taxon>Endopterygota</taxon>
        <taxon>Coleoptera</taxon>
        <taxon>Polyphaga</taxon>
        <taxon>Elateriformia</taxon>
        <taxon>Elateroidea</taxon>
        <taxon>Lampyridae</taxon>
        <taxon>Lampyrinae</taxon>
        <taxon>Photinus</taxon>
    </lineage>
</organism>
<feature type="compositionally biased region" description="Pro residues" evidence="4">
    <location>
        <begin position="417"/>
        <end position="428"/>
    </location>
</feature>
<dbReference type="GO" id="GO:0006360">
    <property type="term" value="P:transcription by RNA polymerase I"/>
    <property type="evidence" value="ECO:0007669"/>
    <property type="project" value="TreeGrafter"/>
</dbReference>
<dbReference type="GO" id="GO:0005730">
    <property type="term" value="C:nucleolus"/>
    <property type="evidence" value="ECO:0007669"/>
    <property type="project" value="TreeGrafter"/>
</dbReference>
<dbReference type="RefSeq" id="XP_031340711.1">
    <property type="nucleotide sequence ID" value="XM_031484851.1"/>
</dbReference>
<dbReference type="SMART" id="SM00784">
    <property type="entry name" value="SPT2"/>
    <property type="match status" value="1"/>
</dbReference>
<comment type="similarity">
    <text evidence="1">Belongs to the SPT2 family.</text>
</comment>
<dbReference type="PANTHER" id="PTHR22691">
    <property type="entry name" value="YEAST SPT2-RELATED"/>
    <property type="match status" value="1"/>
</dbReference>
<evidence type="ECO:0000313" key="6">
    <source>
        <dbReference type="EMBL" id="JAV55279.1"/>
    </source>
</evidence>
<feature type="compositionally biased region" description="Polar residues" evidence="4">
    <location>
        <begin position="274"/>
        <end position="291"/>
    </location>
</feature>
<dbReference type="Pfam" id="PF08243">
    <property type="entry name" value="SPT2"/>
    <property type="match status" value="1"/>
</dbReference>
<evidence type="ECO:0000259" key="5">
    <source>
        <dbReference type="Pfam" id="PF22878"/>
    </source>
</evidence>
<feature type="domain" description="SPT2 homolog N-terminal" evidence="5">
    <location>
        <begin position="1"/>
        <end position="91"/>
    </location>
</feature>
<dbReference type="GO" id="GO:0003677">
    <property type="term" value="F:DNA binding"/>
    <property type="evidence" value="ECO:0007669"/>
    <property type="project" value="TreeGrafter"/>
</dbReference>